<dbReference type="InterPro" id="IPR001789">
    <property type="entry name" value="Sig_transdc_resp-reg_receiver"/>
</dbReference>
<dbReference type="SUPFAM" id="SSF52172">
    <property type="entry name" value="CheY-like"/>
    <property type="match status" value="1"/>
</dbReference>
<evidence type="ECO:0000313" key="7">
    <source>
        <dbReference type="Proteomes" id="UP000077852"/>
    </source>
</evidence>
<dbReference type="GO" id="GO:0000976">
    <property type="term" value="F:transcription cis-regulatory region binding"/>
    <property type="evidence" value="ECO:0007669"/>
    <property type="project" value="TreeGrafter"/>
</dbReference>
<dbReference type="Gene3D" id="3.40.50.2300">
    <property type="match status" value="1"/>
</dbReference>
<dbReference type="SMART" id="SM00448">
    <property type="entry name" value="REC"/>
    <property type="match status" value="1"/>
</dbReference>
<dbReference type="GO" id="GO:0000156">
    <property type="term" value="F:phosphorelay response regulator activity"/>
    <property type="evidence" value="ECO:0007669"/>
    <property type="project" value="TreeGrafter"/>
</dbReference>
<dbReference type="PANTHER" id="PTHR48111:SF36">
    <property type="entry name" value="TRANSCRIPTIONAL REGULATORY PROTEIN CUTR"/>
    <property type="match status" value="1"/>
</dbReference>
<evidence type="ECO:0000259" key="5">
    <source>
        <dbReference type="PROSITE" id="PS51755"/>
    </source>
</evidence>
<dbReference type="EMBL" id="LVHG01000056">
    <property type="protein sequence ID" value="OAK61494.1"/>
    <property type="molecule type" value="Genomic_DNA"/>
</dbReference>
<evidence type="ECO:0000259" key="4">
    <source>
        <dbReference type="PROSITE" id="PS50110"/>
    </source>
</evidence>
<evidence type="ECO:0000256" key="1">
    <source>
        <dbReference type="ARBA" id="ARBA00023125"/>
    </source>
</evidence>
<proteinExistence type="predicted"/>
<dbReference type="Proteomes" id="UP000077852">
    <property type="component" value="Unassembled WGS sequence"/>
</dbReference>
<gene>
    <name evidence="6" type="ORF">A3K87_21490</name>
</gene>
<dbReference type="GO" id="GO:0006355">
    <property type="term" value="P:regulation of DNA-templated transcription"/>
    <property type="evidence" value="ECO:0007669"/>
    <property type="project" value="InterPro"/>
</dbReference>
<keyword evidence="2" id="KW-0597">Phosphoprotein</keyword>
<feature type="domain" description="OmpR/PhoB-type" evidence="5">
    <location>
        <begin position="124"/>
        <end position="222"/>
    </location>
</feature>
<dbReference type="Gene3D" id="1.10.10.10">
    <property type="entry name" value="Winged helix-like DNA-binding domain superfamily/Winged helix DNA-binding domain"/>
    <property type="match status" value="1"/>
</dbReference>
<evidence type="ECO:0000256" key="2">
    <source>
        <dbReference type="PROSITE-ProRule" id="PRU00169"/>
    </source>
</evidence>
<protein>
    <submittedName>
        <fullName evidence="6">DNA-binding response regulator</fullName>
    </submittedName>
</protein>
<dbReference type="CDD" id="cd00383">
    <property type="entry name" value="trans_reg_C"/>
    <property type="match status" value="1"/>
</dbReference>
<keyword evidence="1 3" id="KW-0238">DNA-binding</keyword>
<feature type="domain" description="Response regulatory" evidence="4">
    <location>
        <begin position="2"/>
        <end position="116"/>
    </location>
</feature>
<comment type="caution">
    <text evidence="6">The sequence shown here is derived from an EMBL/GenBank/DDBJ whole genome shotgun (WGS) entry which is preliminary data.</text>
</comment>
<feature type="modified residue" description="4-aspartylphosphate" evidence="2">
    <location>
        <position position="51"/>
    </location>
</feature>
<sequence length="229" mass="25213">MRILLVEDEVDLAQALASALRQNQAVVDVAGSLREAEEAVQSAPHDVIVLDRGLPDGDGLSLVRFLRHNEISTAVLVLTAMTDVAERVLSLDGGADDYLAKPFSMDELMARVRALARRPAVRANFTMTLGQLSFDHHMRQAHVGDLNLTLPRRELLVLETLLEHRGRTVLRETMQDRVYGDKDEIQSNALDTHVSRLRSKLDKAGAQVEIHAIRGVGYLICAATPPNIG</sequence>
<dbReference type="InterPro" id="IPR036388">
    <property type="entry name" value="WH-like_DNA-bd_sf"/>
</dbReference>
<dbReference type="PROSITE" id="PS51755">
    <property type="entry name" value="OMPR_PHOB"/>
    <property type="match status" value="1"/>
</dbReference>
<reference evidence="6 7" key="1">
    <citation type="submission" date="2016-03" db="EMBL/GenBank/DDBJ databases">
        <title>Genome sequence of Variovorax paradoxus KB5.</title>
        <authorList>
            <person name="Jeong H."/>
            <person name="Hong C.E."/>
            <person name="Jo S.H."/>
            <person name="Park J.M."/>
        </authorList>
    </citation>
    <scope>NUCLEOTIDE SEQUENCE [LARGE SCALE GENOMIC DNA]</scope>
    <source>
        <strain evidence="6 7">KB5</strain>
    </source>
</reference>
<dbReference type="Gene3D" id="6.10.250.690">
    <property type="match status" value="1"/>
</dbReference>
<dbReference type="PANTHER" id="PTHR48111">
    <property type="entry name" value="REGULATOR OF RPOS"/>
    <property type="match status" value="1"/>
</dbReference>
<dbReference type="Pfam" id="PF00072">
    <property type="entry name" value="Response_reg"/>
    <property type="match status" value="1"/>
</dbReference>
<dbReference type="GO" id="GO:0005829">
    <property type="term" value="C:cytosol"/>
    <property type="evidence" value="ECO:0007669"/>
    <property type="project" value="TreeGrafter"/>
</dbReference>
<dbReference type="RefSeq" id="WP_081269318.1">
    <property type="nucleotide sequence ID" value="NZ_LVHG01000056.1"/>
</dbReference>
<dbReference type="GO" id="GO:0032993">
    <property type="term" value="C:protein-DNA complex"/>
    <property type="evidence" value="ECO:0007669"/>
    <property type="project" value="TreeGrafter"/>
</dbReference>
<dbReference type="InterPro" id="IPR001867">
    <property type="entry name" value="OmpR/PhoB-type_DNA-bd"/>
</dbReference>
<name>A0AA91DLI3_VARPD</name>
<feature type="DNA-binding region" description="OmpR/PhoB-type" evidence="3">
    <location>
        <begin position="124"/>
        <end position="222"/>
    </location>
</feature>
<dbReference type="AlphaFoldDB" id="A0AA91DLI3"/>
<dbReference type="PROSITE" id="PS50110">
    <property type="entry name" value="RESPONSE_REGULATORY"/>
    <property type="match status" value="1"/>
</dbReference>
<dbReference type="Pfam" id="PF00486">
    <property type="entry name" value="Trans_reg_C"/>
    <property type="match status" value="1"/>
</dbReference>
<dbReference type="InterPro" id="IPR011006">
    <property type="entry name" value="CheY-like_superfamily"/>
</dbReference>
<dbReference type="SMART" id="SM00862">
    <property type="entry name" value="Trans_reg_C"/>
    <property type="match status" value="1"/>
</dbReference>
<evidence type="ECO:0000313" key="6">
    <source>
        <dbReference type="EMBL" id="OAK61494.1"/>
    </source>
</evidence>
<organism evidence="6 7">
    <name type="scientific">Variovorax paradoxus</name>
    <dbReference type="NCBI Taxonomy" id="34073"/>
    <lineage>
        <taxon>Bacteria</taxon>
        <taxon>Pseudomonadati</taxon>
        <taxon>Pseudomonadota</taxon>
        <taxon>Betaproteobacteria</taxon>
        <taxon>Burkholderiales</taxon>
        <taxon>Comamonadaceae</taxon>
        <taxon>Variovorax</taxon>
    </lineage>
</organism>
<dbReference type="InterPro" id="IPR039420">
    <property type="entry name" value="WalR-like"/>
</dbReference>
<evidence type="ECO:0000256" key="3">
    <source>
        <dbReference type="PROSITE-ProRule" id="PRU01091"/>
    </source>
</evidence>
<accession>A0AA91DLI3</accession>